<dbReference type="STRING" id="587909.SAMN05421810_101755"/>
<evidence type="ECO:0000313" key="2">
    <source>
        <dbReference type="EMBL" id="SFP03421.1"/>
    </source>
</evidence>
<proteinExistence type="predicted"/>
<keyword evidence="3" id="KW-1185">Reference proteome</keyword>
<dbReference type="AlphaFoldDB" id="A0A1I5M315"/>
<gene>
    <name evidence="2" type="ORF">SAMN05421810_101755</name>
</gene>
<keyword evidence="1" id="KW-0812">Transmembrane</keyword>
<dbReference type="EMBL" id="FOWW01000001">
    <property type="protein sequence ID" value="SFP03421.1"/>
    <property type="molecule type" value="Genomic_DNA"/>
</dbReference>
<dbReference type="Proteomes" id="UP000198727">
    <property type="component" value="Unassembled WGS sequence"/>
</dbReference>
<name>A0A1I5M315_9PSEU</name>
<protein>
    <submittedName>
        <fullName evidence="2">Uncharacterized protein</fullName>
    </submittedName>
</protein>
<keyword evidence="1" id="KW-0472">Membrane</keyword>
<accession>A0A1I5M315</accession>
<sequence>MGTYVWVALAIAAGAVVASTAVLVWVASVLRARYRVELAECAREFACSQLYLAEVLFVSGQHEAAALVERWVTRFERLAEADIRRAEHAVRWAHPFSAKRRRRVLAALSR</sequence>
<organism evidence="2 3">
    <name type="scientific">Amycolatopsis arida</name>
    <dbReference type="NCBI Taxonomy" id="587909"/>
    <lineage>
        <taxon>Bacteria</taxon>
        <taxon>Bacillati</taxon>
        <taxon>Actinomycetota</taxon>
        <taxon>Actinomycetes</taxon>
        <taxon>Pseudonocardiales</taxon>
        <taxon>Pseudonocardiaceae</taxon>
        <taxon>Amycolatopsis</taxon>
    </lineage>
</organism>
<reference evidence="3" key="1">
    <citation type="submission" date="2016-10" db="EMBL/GenBank/DDBJ databases">
        <authorList>
            <person name="Varghese N."/>
            <person name="Submissions S."/>
        </authorList>
    </citation>
    <scope>NUCLEOTIDE SEQUENCE [LARGE SCALE GENOMIC DNA]</scope>
    <source>
        <strain evidence="3">CGMCC 4.5579</strain>
    </source>
</reference>
<evidence type="ECO:0000256" key="1">
    <source>
        <dbReference type="SAM" id="Phobius"/>
    </source>
</evidence>
<evidence type="ECO:0000313" key="3">
    <source>
        <dbReference type="Proteomes" id="UP000198727"/>
    </source>
</evidence>
<feature type="transmembrane region" description="Helical" evidence="1">
    <location>
        <begin position="6"/>
        <end position="30"/>
    </location>
</feature>
<keyword evidence="1" id="KW-1133">Transmembrane helix</keyword>